<organism evidence="8 9">
    <name type="scientific">Rhizobium laguerreae</name>
    <dbReference type="NCBI Taxonomy" id="1076926"/>
    <lineage>
        <taxon>Bacteria</taxon>
        <taxon>Pseudomonadati</taxon>
        <taxon>Pseudomonadota</taxon>
        <taxon>Alphaproteobacteria</taxon>
        <taxon>Hyphomicrobiales</taxon>
        <taxon>Rhizobiaceae</taxon>
        <taxon>Rhizobium/Agrobacterium group</taxon>
        <taxon>Rhizobium</taxon>
    </lineage>
</organism>
<feature type="transmembrane region" description="Helical" evidence="6">
    <location>
        <begin position="231"/>
        <end position="258"/>
    </location>
</feature>
<keyword evidence="4 6" id="KW-1133">Transmembrane helix</keyword>
<dbReference type="AlphaFoldDB" id="A0AAX2QDW6"/>
<feature type="domain" description="Citrate transporter-like" evidence="7">
    <location>
        <begin position="78"/>
        <end position="363"/>
    </location>
</feature>
<evidence type="ECO:0000259" key="7">
    <source>
        <dbReference type="Pfam" id="PF03600"/>
    </source>
</evidence>
<reference evidence="8 9" key="1">
    <citation type="submission" date="2019-03" db="EMBL/GenBank/DDBJ databases">
        <title>Genomic Encyclopedia of Type Strains, Phase IV (KMG-V): Genome sequencing to study the core and pangenomes of soil and plant-associated prokaryotes.</title>
        <authorList>
            <person name="Whitman W."/>
        </authorList>
    </citation>
    <scope>NUCLEOTIDE SEQUENCE [LARGE SCALE GENOMIC DNA]</scope>
    <source>
        <strain evidence="8 9">FB403</strain>
    </source>
</reference>
<keyword evidence="5 6" id="KW-0472">Membrane</keyword>
<feature type="transmembrane region" description="Helical" evidence="6">
    <location>
        <begin position="374"/>
        <end position="396"/>
    </location>
</feature>
<feature type="transmembrane region" description="Helical" evidence="6">
    <location>
        <begin position="168"/>
        <end position="184"/>
    </location>
</feature>
<evidence type="ECO:0000256" key="2">
    <source>
        <dbReference type="ARBA" id="ARBA00022448"/>
    </source>
</evidence>
<sequence length="492" mass="52076">MALYAIAPLDPHANRRGEPSMATERTVPLARVKQIVAAIVLAFSAMLIFLAIDDLTLKMRLTLAVFVASITAWTILDLPDTPVALAAAALLPVVGAIDEDVLYRSLGNDIVWLMLAAFVVAGVLRQVGVIEQIIRRLLARFATVRGLFWALTFLIFATAFIIPSTSARAAMLAPVYLGLATAIGNTRVNRALALLFPSVILLSAGASLIGAGAHLVAAGMMERLQEKGPDFLGWMALAGPFSLLCSLLACAVLLRLFLTREERAIAIAERDADEAPTPLTRQQWTVLAVTGAMILLFAAQPMHGIGMPLIGIAAALLLANQKVSGLPLKAALKSVEWNLLLFLAGTLVIGEALLETGTAQVLAERMVDLAGNSIAASPALLVFFAAVVATLSHLVITSRTARATILIPALALPVAALGVDPLNLVMVVTLASGFCQTLMVSAKPVALFGAMDPPPFGQADLFRLAGWLIVPFVVLLVIFATLVWPLQDLPLY</sequence>
<feature type="transmembrane region" description="Helical" evidence="6">
    <location>
        <begin position="191"/>
        <end position="211"/>
    </location>
</feature>
<evidence type="ECO:0000256" key="6">
    <source>
        <dbReference type="SAM" id="Phobius"/>
    </source>
</evidence>
<comment type="subcellular location">
    <subcellularLocation>
        <location evidence="1">Membrane</location>
        <topology evidence="1">Multi-pass membrane protein</topology>
    </subcellularLocation>
</comment>
<dbReference type="InterPro" id="IPR004680">
    <property type="entry name" value="Cit_transptr-like_dom"/>
</dbReference>
<proteinExistence type="predicted"/>
<feature type="transmembrane region" description="Helical" evidence="6">
    <location>
        <begin position="59"/>
        <end position="76"/>
    </location>
</feature>
<comment type="caution">
    <text evidence="8">The sequence shown here is derived from an EMBL/GenBank/DDBJ whole genome shotgun (WGS) entry which is preliminary data.</text>
</comment>
<evidence type="ECO:0000256" key="4">
    <source>
        <dbReference type="ARBA" id="ARBA00022989"/>
    </source>
</evidence>
<feature type="transmembrane region" description="Helical" evidence="6">
    <location>
        <begin position="142"/>
        <end position="162"/>
    </location>
</feature>
<evidence type="ECO:0000313" key="8">
    <source>
        <dbReference type="EMBL" id="TCU16832.1"/>
    </source>
</evidence>
<dbReference type="PANTHER" id="PTHR10283:SF92">
    <property type="entry name" value="LOW-AFFINITY PHOSPHATE TRANSPORTER PHO91"/>
    <property type="match status" value="1"/>
</dbReference>
<evidence type="ECO:0000256" key="3">
    <source>
        <dbReference type="ARBA" id="ARBA00022692"/>
    </source>
</evidence>
<name>A0AAX2QDW6_9HYPH</name>
<protein>
    <submittedName>
        <fullName evidence="8">Di/tricarboxylate transporter</fullName>
    </submittedName>
</protein>
<feature type="transmembrane region" description="Helical" evidence="6">
    <location>
        <begin position="461"/>
        <end position="484"/>
    </location>
</feature>
<keyword evidence="3 6" id="KW-0812">Transmembrane</keyword>
<evidence type="ECO:0000313" key="9">
    <source>
        <dbReference type="Proteomes" id="UP000295021"/>
    </source>
</evidence>
<dbReference type="GO" id="GO:0005315">
    <property type="term" value="F:phosphate transmembrane transporter activity"/>
    <property type="evidence" value="ECO:0007669"/>
    <property type="project" value="TreeGrafter"/>
</dbReference>
<dbReference type="PANTHER" id="PTHR10283">
    <property type="entry name" value="SOLUTE CARRIER FAMILY 13 MEMBER"/>
    <property type="match status" value="1"/>
</dbReference>
<dbReference type="GO" id="GO:0005886">
    <property type="term" value="C:plasma membrane"/>
    <property type="evidence" value="ECO:0007669"/>
    <property type="project" value="TreeGrafter"/>
</dbReference>
<keyword evidence="2" id="KW-0813">Transport</keyword>
<feature type="transmembrane region" description="Helical" evidence="6">
    <location>
        <begin position="335"/>
        <end position="354"/>
    </location>
</feature>
<feature type="transmembrane region" description="Helical" evidence="6">
    <location>
        <begin position="35"/>
        <end position="52"/>
    </location>
</feature>
<dbReference type="Pfam" id="PF03600">
    <property type="entry name" value="CitMHS"/>
    <property type="match status" value="1"/>
</dbReference>
<gene>
    <name evidence="8" type="ORF">EV131_1168</name>
</gene>
<dbReference type="Proteomes" id="UP000295021">
    <property type="component" value="Unassembled WGS sequence"/>
</dbReference>
<evidence type="ECO:0000256" key="1">
    <source>
        <dbReference type="ARBA" id="ARBA00004141"/>
    </source>
</evidence>
<feature type="transmembrane region" description="Helical" evidence="6">
    <location>
        <begin position="110"/>
        <end position="130"/>
    </location>
</feature>
<dbReference type="EMBL" id="SMBI01000016">
    <property type="protein sequence ID" value="TCU16832.1"/>
    <property type="molecule type" value="Genomic_DNA"/>
</dbReference>
<accession>A0AAX2QDW6</accession>
<evidence type="ECO:0000256" key="5">
    <source>
        <dbReference type="ARBA" id="ARBA00023136"/>
    </source>
</evidence>